<gene>
    <name evidence="2" type="ORF">CC80DRAFT_391766</name>
</gene>
<proteinExistence type="predicted"/>
<sequence>GLGTLLEGSCTRIDWANKIAHGVINILSTLLLSLSNYCMQLLASPTRLDIDVAHRRHQWVEVGIPSWRNVWKGHISVSRIIFWILLAITSVPLHLL</sequence>
<dbReference type="OrthoDB" id="5429634at2759"/>
<reference evidence="2" key="1">
    <citation type="journal article" date="2020" name="Stud. Mycol.">
        <title>101 Dothideomycetes genomes: a test case for predicting lifestyles and emergence of pathogens.</title>
        <authorList>
            <person name="Haridas S."/>
            <person name="Albert R."/>
            <person name="Binder M."/>
            <person name="Bloem J."/>
            <person name="Labutti K."/>
            <person name="Salamov A."/>
            <person name="Andreopoulos B."/>
            <person name="Baker S."/>
            <person name="Barry K."/>
            <person name="Bills G."/>
            <person name="Bluhm B."/>
            <person name="Cannon C."/>
            <person name="Castanera R."/>
            <person name="Culley D."/>
            <person name="Daum C."/>
            <person name="Ezra D."/>
            <person name="Gonzalez J."/>
            <person name="Henrissat B."/>
            <person name="Kuo A."/>
            <person name="Liang C."/>
            <person name="Lipzen A."/>
            <person name="Lutzoni F."/>
            <person name="Magnuson J."/>
            <person name="Mondo S."/>
            <person name="Nolan M."/>
            <person name="Ohm R."/>
            <person name="Pangilinan J."/>
            <person name="Park H.-J."/>
            <person name="Ramirez L."/>
            <person name="Alfaro M."/>
            <person name="Sun H."/>
            <person name="Tritt A."/>
            <person name="Yoshinaga Y."/>
            <person name="Zwiers L.-H."/>
            <person name="Turgeon B."/>
            <person name="Goodwin S."/>
            <person name="Spatafora J."/>
            <person name="Crous P."/>
            <person name="Grigoriev I."/>
        </authorList>
    </citation>
    <scope>NUCLEOTIDE SEQUENCE</scope>
    <source>
        <strain evidence="2">CBS 675.92</strain>
    </source>
</reference>
<dbReference type="InterPro" id="IPR046623">
    <property type="entry name" value="DUF6536"/>
</dbReference>
<dbReference type="Pfam" id="PF20163">
    <property type="entry name" value="DUF6536"/>
    <property type="match status" value="1"/>
</dbReference>
<accession>A0A6A5UA39</accession>
<dbReference type="PANTHER" id="PTHR35395">
    <property type="entry name" value="DUF6536 DOMAIN-CONTAINING PROTEIN"/>
    <property type="match status" value="1"/>
</dbReference>
<evidence type="ECO:0000259" key="1">
    <source>
        <dbReference type="Pfam" id="PF20163"/>
    </source>
</evidence>
<evidence type="ECO:0000313" key="2">
    <source>
        <dbReference type="EMBL" id="KAF1961574.1"/>
    </source>
</evidence>
<evidence type="ECO:0000313" key="3">
    <source>
        <dbReference type="Proteomes" id="UP000800035"/>
    </source>
</evidence>
<dbReference type="Proteomes" id="UP000800035">
    <property type="component" value="Unassembled WGS sequence"/>
</dbReference>
<feature type="domain" description="DUF6536" evidence="1">
    <location>
        <begin position="2"/>
        <end position="96"/>
    </location>
</feature>
<dbReference type="PANTHER" id="PTHR35395:SF1">
    <property type="entry name" value="DUF6536 DOMAIN-CONTAINING PROTEIN"/>
    <property type="match status" value="1"/>
</dbReference>
<organism evidence="2 3">
    <name type="scientific">Byssothecium circinans</name>
    <dbReference type="NCBI Taxonomy" id="147558"/>
    <lineage>
        <taxon>Eukaryota</taxon>
        <taxon>Fungi</taxon>
        <taxon>Dikarya</taxon>
        <taxon>Ascomycota</taxon>
        <taxon>Pezizomycotina</taxon>
        <taxon>Dothideomycetes</taxon>
        <taxon>Pleosporomycetidae</taxon>
        <taxon>Pleosporales</taxon>
        <taxon>Massarineae</taxon>
        <taxon>Massarinaceae</taxon>
        <taxon>Byssothecium</taxon>
    </lineage>
</organism>
<dbReference type="AlphaFoldDB" id="A0A6A5UA39"/>
<feature type="non-terminal residue" evidence="2">
    <location>
        <position position="1"/>
    </location>
</feature>
<feature type="non-terminal residue" evidence="2">
    <location>
        <position position="96"/>
    </location>
</feature>
<keyword evidence="3" id="KW-1185">Reference proteome</keyword>
<dbReference type="EMBL" id="ML976980">
    <property type="protein sequence ID" value="KAF1961574.1"/>
    <property type="molecule type" value="Genomic_DNA"/>
</dbReference>
<protein>
    <recommendedName>
        <fullName evidence="1">DUF6536 domain-containing protein</fullName>
    </recommendedName>
</protein>
<name>A0A6A5UA39_9PLEO</name>